<evidence type="ECO:0000256" key="1">
    <source>
        <dbReference type="SAM" id="Coils"/>
    </source>
</evidence>
<dbReference type="GO" id="GO:0005814">
    <property type="term" value="C:centriole"/>
    <property type="evidence" value="ECO:0007669"/>
    <property type="project" value="TreeGrafter"/>
</dbReference>
<dbReference type="Proteomes" id="UP000261520">
    <property type="component" value="Unplaced"/>
</dbReference>
<keyword evidence="3" id="KW-1185">Reference proteome</keyword>
<sequence length="214" mass="24829">LHVYSSFSQPCSLMCSSYNLKHCSIMAPLIDEYDRHIKEMMEELQKYQVHLVYLTLDRVVKENERLHTELRESVERQLHAIPVPSATKGSAVEEDIIIKNLQEQIQLSEQQAMEFAIHVNMLCIVFCFSRSELNRQKQRSHELELQLETDRATIAEYERQLAEYKEKSSRLQLRLTQAEQKATAATHQFVARKPLTSLHGVEANEMNGTAQQQS</sequence>
<evidence type="ECO:0000313" key="2">
    <source>
        <dbReference type="Ensembl" id="ENSPMGP00000007855.1"/>
    </source>
</evidence>
<dbReference type="Ensembl" id="ENSPMGT00000008361.1">
    <property type="protein sequence ID" value="ENSPMGP00000007855.1"/>
    <property type="gene ID" value="ENSPMGG00000006520.1"/>
</dbReference>
<dbReference type="PANTHER" id="PTHR35970">
    <property type="entry name" value="SODIUM CHANNEL AND CLATHRIN LINKER 1"/>
    <property type="match status" value="1"/>
</dbReference>
<reference evidence="2" key="1">
    <citation type="submission" date="2025-08" db="UniProtKB">
        <authorList>
            <consortium name="Ensembl"/>
        </authorList>
    </citation>
    <scope>IDENTIFICATION</scope>
</reference>
<dbReference type="AlphaFoldDB" id="A0A3B3ZTJ4"/>
<keyword evidence="1" id="KW-0175">Coiled coil</keyword>
<proteinExistence type="predicted"/>
<accession>A0A3B3ZTJ4</accession>
<evidence type="ECO:0000313" key="3">
    <source>
        <dbReference type="Proteomes" id="UP000261520"/>
    </source>
</evidence>
<dbReference type="PANTHER" id="PTHR35970:SF1">
    <property type="entry name" value="SODIUM CHANNEL AND CLATHRIN LINKER 1"/>
    <property type="match status" value="1"/>
</dbReference>
<dbReference type="GO" id="GO:0045162">
    <property type="term" value="P:clustering of voltage-gated sodium channels"/>
    <property type="evidence" value="ECO:0007669"/>
    <property type="project" value="InterPro"/>
</dbReference>
<organism evidence="2 3">
    <name type="scientific">Periophthalmus magnuspinnatus</name>
    <dbReference type="NCBI Taxonomy" id="409849"/>
    <lineage>
        <taxon>Eukaryota</taxon>
        <taxon>Metazoa</taxon>
        <taxon>Chordata</taxon>
        <taxon>Craniata</taxon>
        <taxon>Vertebrata</taxon>
        <taxon>Euteleostomi</taxon>
        <taxon>Actinopterygii</taxon>
        <taxon>Neopterygii</taxon>
        <taxon>Teleostei</taxon>
        <taxon>Neoteleostei</taxon>
        <taxon>Acanthomorphata</taxon>
        <taxon>Gobiaria</taxon>
        <taxon>Gobiiformes</taxon>
        <taxon>Gobioidei</taxon>
        <taxon>Gobiidae</taxon>
        <taxon>Oxudercinae</taxon>
        <taxon>Periophthalmus</taxon>
    </lineage>
</organism>
<dbReference type="InterPro" id="IPR038911">
    <property type="entry name" value="SCLT1"/>
</dbReference>
<reference evidence="2" key="2">
    <citation type="submission" date="2025-09" db="UniProtKB">
        <authorList>
            <consortium name="Ensembl"/>
        </authorList>
    </citation>
    <scope>IDENTIFICATION</scope>
</reference>
<feature type="coiled-coil region" evidence="1">
    <location>
        <begin position="140"/>
        <end position="181"/>
    </location>
</feature>
<name>A0A3B3ZTJ4_9GOBI</name>
<protein>
    <recommendedName>
        <fullName evidence="4">Sodium channel and clathrin linker 1</fullName>
    </recommendedName>
</protein>
<evidence type="ECO:0008006" key="4">
    <source>
        <dbReference type="Google" id="ProtNLM"/>
    </source>
</evidence>
<dbReference type="GO" id="GO:0060271">
    <property type="term" value="P:cilium assembly"/>
    <property type="evidence" value="ECO:0007669"/>
    <property type="project" value="TreeGrafter"/>
</dbReference>
<feature type="coiled-coil region" evidence="1">
    <location>
        <begin position="30"/>
        <end position="76"/>
    </location>
</feature>